<evidence type="ECO:0000313" key="4">
    <source>
        <dbReference type="Proteomes" id="UP001519460"/>
    </source>
</evidence>
<name>A0ABD0KQW1_9CAEN</name>
<dbReference type="Pfam" id="PF17921">
    <property type="entry name" value="Integrase_H2C2"/>
    <property type="match status" value="1"/>
</dbReference>
<reference evidence="3 4" key="1">
    <citation type="journal article" date="2023" name="Sci. Data">
        <title>Genome assembly of the Korean intertidal mud-creeper Batillaria attramentaria.</title>
        <authorList>
            <person name="Patra A.K."/>
            <person name="Ho P.T."/>
            <person name="Jun S."/>
            <person name="Lee S.J."/>
            <person name="Kim Y."/>
            <person name="Won Y.J."/>
        </authorList>
    </citation>
    <scope>NUCLEOTIDE SEQUENCE [LARGE SCALE GENOMIC DNA]</scope>
    <source>
        <strain evidence="3">Wonlab-2016</strain>
    </source>
</reference>
<dbReference type="Proteomes" id="UP001519460">
    <property type="component" value="Unassembled WGS sequence"/>
</dbReference>
<organism evidence="3 4">
    <name type="scientific">Batillaria attramentaria</name>
    <dbReference type="NCBI Taxonomy" id="370345"/>
    <lineage>
        <taxon>Eukaryota</taxon>
        <taxon>Metazoa</taxon>
        <taxon>Spiralia</taxon>
        <taxon>Lophotrochozoa</taxon>
        <taxon>Mollusca</taxon>
        <taxon>Gastropoda</taxon>
        <taxon>Caenogastropoda</taxon>
        <taxon>Sorbeoconcha</taxon>
        <taxon>Cerithioidea</taxon>
        <taxon>Batillariidae</taxon>
        <taxon>Batillaria</taxon>
    </lineage>
</organism>
<dbReference type="Gene3D" id="1.10.340.70">
    <property type="match status" value="1"/>
</dbReference>
<dbReference type="FunFam" id="1.10.340.70:FF:000001">
    <property type="entry name" value="Retrovirus-related Pol polyprotein from transposon gypsy-like Protein"/>
    <property type="match status" value="1"/>
</dbReference>
<evidence type="ECO:0000259" key="2">
    <source>
        <dbReference type="Pfam" id="PF17921"/>
    </source>
</evidence>
<keyword evidence="4" id="KW-1185">Reference proteome</keyword>
<feature type="compositionally biased region" description="Polar residues" evidence="1">
    <location>
        <begin position="251"/>
        <end position="266"/>
    </location>
</feature>
<proteinExistence type="predicted"/>
<gene>
    <name evidence="3" type="ORF">BaRGS_00019280</name>
</gene>
<dbReference type="InterPro" id="IPR050951">
    <property type="entry name" value="Retrovirus_Pol_polyprotein"/>
</dbReference>
<evidence type="ECO:0000256" key="1">
    <source>
        <dbReference type="SAM" id="MobiDB-lite"/>
    </source>
</evidence>
<dbReference type="EMBL" id="JACVVK020000137">
    <property type="protein sequence ID" value="KAK7489481.1"/>
    <property type="molecule type" value="Genomic_DNA"/>
</dbReference>
<accession>A0ABD0KQW1</accession>
<feature type="domain" description="Integrase zinc-binding" evidence="2">
    <location>
        <begin position="144"/>
        <end position="202"/>
    </location>
</feature>
<sequence>MGREYPPVLLDMFTPYFKGRVWAVAVQSPPFSLLIGNHVTMEDGEVCDVSTDLPIQAGVTTRAEAKRKLLQFTLDPLTPGFKEQVTPETLTTLQRSDPTLSHVRRLAGALAKQSKHGTVSFEIKRGILRRMFRSSSRSHIQVVVPLSLRPAILRLSHDHPVTGHMGVKRTLERARQDFYWPGMESDVRRYCQTCDACQRTTPKGRNTRIPLGKVPLVQTPLEKVGVDLKGLNGVKVANKRLTPLERRWSRELSSNSRAVASRTSSALMPRGRD</sequence>
<protein>
    <recommendedName>
        <fullName evidence="2">Integrase zinc-binding domain-containing protein</fullName>
    </recommendedName>
</protein>
<dbReference type="PANTHER" id="PTHR37984:SF15">
    <property type="entry name" value="INTEGRASE CATALYTIC DOMAIN-CONTAINING PROTEIN"/>
    <property type="match status" value="1"/>
</dbReference>
<comment type="caution">
    <text evidence="3">The sequence shown here is derived from an EMBL/GenBank/DDBJ whole genome shotgun (WGS) entry which is preliminary data.</text>
</comment>
<dbReference type="InterPro" id="IPR041588">
    <property type="entry name" value="Integrase_H2C2"/>
</dbReference>
<feature type="region of interest" description="Disordered" evidence="1">
    <location>
        <begin position="251"/>
        <end position="273"/>
    </location>
</feature>
<evidence type="ECO:0000313" key="3">
    <source>
        <dbReference type="EMBL" id="KAK7489481.1"/>
    </source>
</evidence>
<dbReference type="PANTHER" id="PTHR37984">
    <property type="entry name" value="PROTEIN CBG26694"/>
    <property type="match status" value="1"/>
</dbReference>
<dbReference type="AlphaFoldDB" id="A0ABD0KQW1"/>